<keyword evidence="2" id="KW-0813">Transport</keyword>
<reference evidence="8 9" key="1">
    <citation type="submission" date="2023-11" db="EMBL/GenBank/DDBJ databases">
        <authorList>
            <person name="Cook R."/>
            <person name="Crisci M."/>
            <person name="Pye H."/>
            <person name="Adriaenssens E."/>
            <person name="Santini J."/>
        </authorList>
    </citation>
    <scope>NUCLEOTIDE SEQUENCE [LARGE SCALE GENOMIC DNA]</scope>
    <source>
        <strain evidence="8">Lak_Megaphage_RVC_AP3_GC26</strain>
    </source>
</reference>
<feature type="transmembrane region" description="Helical" evidence="7">
    <location>
        <begin position="66"/>
        <end position="82"/>
    </location>
</feature>
<dbReference type="PANTHER" id="PTHR36122:SF2">
    <property type="entry name" value="NICOTINAMIDE RIBOSIDE TRANSPORTER PNUC"/>
    <property type="match status" value="1"/>
</dbReference>
<organism evidence="8 9">
    <name type="scientific">phage Lak_Megaphage_RVC_AP3_GC26</name>
    <dbReference type="NCBI Taxonomy" id="3109225"/>
    <lineage>
        <taxon>Viruses</taxon>
        <taxon>Duplodnaviria</taxon>
        <taxon>Heunggongvirae</taxon>
        <taxon>Uroviricota</taxon>
        <taxon>Caudoviricetes</taxon>
        <taxon>Caudoviricetes code 15 clade</taxon>
    </lineage>
</organism>
<evidence type="ECO:0000256" key="2">
    <source>
        <dbReference type="ARBA" id="ARBA00022448"/>
    </source>
</evidence>
<evidence type="ECO:0000256" key="1">
    <source>
        <dbReference type="ARBA" id="ARBA00004651"/>
    </source>
</evidence>
<keyword evidence="3" id="KW-1003">Cell membrane</keyword>
<protein>
    <submittedName>
        <fullName evidence="8">PnuC-like nicotinamide mononucleotide transport</fullName>
    </submittedName>
</protein>
<feature type="transmembrane region" description="Helical" evidence="7">
    <location>
        <begin position="127"/>
        <end position="146"/>
    </location>
</feature>
<keyword evidence="6 7" id="KW-0472">Membrane</keyword>
<feature type="transmembrane region" description="Helical" evidence="7">
    <location>
        <begin position="43"/>
        <end position="59"/>
    </location>
</feature>
<evidence type="ECO:0000256" key="5">
    <source>
        <dbReference type="ARBA" id="ARBA00022989"/>
    </source>
</evidence>
<dbReference type="InterPro" id="IPR006419">
    <property type="entry name" value="NMN_transpt_PnuC"/>
</dbReference>
<keyword evidence="4 7" id="KW-0812">Transmembrane</keyword>
<dbReference type="PANTHER" id="PTHR36122">
    <property type="entry name" value="NICOTINAMIDE RIBOSIDE TRANSPORTER PNUC"/>
    <property type="match status" value="1"/>
</dbReference>
<keyword evidence="9" id="KW-1185">Reference proteome</keyword>
<evidence type="ECO:0000256" key="3">
    <source>
        <dbReference type="ARBA" id="ARBA00022475"/>
    </source>
</evidence>
<comment type="subcellular location">
    <subcellularLocation>
        <location evidence="1">Cell membrane</location>
        <topology evidence="1">Multi-pass membrane protein</topology>
    </subcellularLocation>
</comment>
<feature type="transmembrane region" description="Helical" evidence="7">
    <location>
        <begin position="180"/>
        <end position="209"/>
    </location>
</feature>
<keyword evidence="5 7" id="KW-1133">Transmembrane helix</keyword>
<evidence type="ECO:0000256" key="6">
    <source>
        <dbReference type="ARBA" id="ARBA00023136"/>
    </source>
</evidence>
<proteinExistence type="predicted"/>
<feature type="transmembrane region" description="Helical" evidence="7">
    <location>
        <begin position="94"/>
        <end position="111"/>
    </location>
</feature>
<evidence type="ECO:0000313" key="8">
    <source>
        <dbReference type="EMBL" id="WQJ51654.1"/>
    </source>
</evidence>
<evidence type="ECO:0000313" key="9">
    <source>
        <dbReference type="Proteomes" id="UP001348805"/>
    </source>
</evidence>
<evidence type="ECO:0000256" key="7">
    <source>
        <dbReference type="SAM" id="Phobius"/>
    </source>
</evidence>
<evidence type="ECO:0000256" key="4">
    <source>
        <dbReference type="ARBA" id="ARBA00022692"/>
    </source>
</evidence>
<sequence>MIKKINNILYSEFIERRNINEHLFMFIGIFLQLIAWYITKNSLVSLISGVTGIISVILCSQRKISFYFFGFIQLGTYMYLAWQQRFYGELIENVFYIITMLIGIVVWLKNYNTEEQIVESKRLSDRLFYIICSIMVFICILLGYYMKYFTDNTQPFMDSFSTVPAFIAQTLLMLRYREQWIFWIIIDVVSIFMWMFADNWIMVIQFIFWTMNCIYGYRKWK</sequence>
<feature type="transmembrane region" description="Helical" evidence="7">
    <location>
        <begin position="21"/>
        <end position="37"/>
    </location>
</feature>
<dbReference type="Proteomes" id="UP001348805">
    <property type="component" value="Segment"/>
</dbReference>
<name>A0ABZ0Z3V1_9CAUD</name>
<dbReference type="Pfam" id="PF04973">
    <property type="entry name" value="NMN_transporter"/>
    <property type="match status" value="1"/>
</dbReference>
<accession>A0ABZ0Z3V1</accession>
<dbReference type="EMBL" id="OR769219">
    <property type="protein sequence ID" value="WQJ51654.1"/>
    <property type="molecule type" value="Genomic_DNA"/>
</dbReference>
<dbReference type="NCBIfam" id="TIGR01528">
    <property type="entry name" value="NMN_trans_PnuC"/>
    <property type="match status" value="1"/>
</dbReference>